<keyword evidence="1" id="KW-0472">Membrane</keyword>
<dbReference type="Proteomes" id="UP001176517">
    <property type="component" value="Unassembled WGS sequence"/>
</dbReference>
<name>A0AAN6JPR0_9BASI</name>
<comment type="caution">
    <text evidence="2">The sequence shown here is derived from an EMBL/GenBank/DDBJ whole genome shotgun (WGS) entry which is preliminary data.</text>
</comment>
<dbReference type="EMBL" id="JAPDMZ010000225">
    <property type="protein sequence ID" value="KAK0545559.1"/>
    <property type="molecule type" value="Genomic_DNA"/>
</dbReference>
<gene>
    <name evidence="2" type="ORF">OC846_005611</name>
</gene>
<reference evidence="2" key="1">
    <citation type="journal article" date="2023" name="PhytoFront">
        <title>Draft Genome Resources of Seven Strains of Tilletia horrida, Causal Agent of Kernel Smut of Rice.</title>
        <authorList>
            <person name="Khanal S."/>
            <person name="Antony Babu S."/>
            <person name="Zhou X.G."/>
        </authorList>
    </citation>
    <scope>NUCLEOTIDE SEQUENCE</scope>
    <source>
        <strain evidence="2">TX6</strain>
    </source>
</reference>
<dbReference type="AlphaFoldDB" id="A0AAN6JPR0"/>
<proteinExistence type="predicted"/>
<feature type="transmembrane region" description="Helical" evidence="1">
    <location>
        <begin position="71"/>
        <end position="94"/>
    </location>
</feature>
<evidence type="ECO:0000313" key="3">
    <source>
        <dbReference type="Proteomes" id="UP001176517"/>
    </source>
</evidence>
<evidence type="ECO:0008006" key="4">
    <source>
        <dbReference type="Google" id="ProtNLM"/>
    </source>
</evidence>
<protein>
    <recommendedName>
        <fullName evidence="4">Noranthrone monooxygenase</fullName>
    </recommendedName>
</protein>
<evidence type="ECO:0000313" key="2">
    <source>
        <dbReference type="EMBL" id="KAK0545559.1"/>
    </source>
</evidence>
<keyword evidence="1" id="KW-0812">Transmembrane</keyword>
<keyword evidence="1" id="KW-1133">Transmembrane helix</keyword>
<sequence>MTTCGVIKMVSSPQERQRLDINADRAVALWADMYEAGKKTFAPTALATAASFFVASLTVQNTSSAPQRELAARLFLASSLVSLTIVPFTIMVMLPNINPLIATRNRILAQRTKGELTILQGAEAEQALQGIQIWKRQNLARMAIGFVSMALGTGAAALLLQ</sequence>
<feature type="transmembrane region" description="Helical" evidence="1">
    <location>
        <begin position="40"/>
        <end position="59"/>
    </location>
</feature>
<dbReference type="Pfam" id="PF08592">
    <property type="entry name" value="Anthrone_oxy"/>
    <property type="match status" value="1"/>
</dbReference>
<feature type="transmembrane region" description="Helical" evidence="1">
    <location>
        <begin position="139"/>
        <end position="160"/>
    </location>
</feature>
<accession>A0AAN6JPR0</accession>
<organism evidence="2 3">
    <name type="scientific">Tilletia horrida</name>
    <dbReference type="NCBI Taxonomy" id="155126"/>
    <lineage>
        <taxon>Eukaryota</taxon>
        <taxon>Fungi</taxon>
        <taxon>Dikarya</taxon>
        <taxon>Basidiomycota</taxon>
        <taxon>Ustilaginomycotina</taxon>
        <taxon>Exobasidiomycetes</taxon>
        <taxon>Tilletiales</taxon>
        <taxon>Tilletiaceae</taxon>
        <taxon>Tilletia</taxon>
    </lineage>
</organism>
<keyword evidence="3" id="KW-1185">Reference proteome</keyword>
<dbReference type="InterPro" id="IPR013901">
    <property type="entry name" value="Anthrone_oxy"/>
</dbReference>
<evidence type="ECO:0000256" key="1">
    <source>
        <dbReference type="SAM" id="Phobius"/>
    </source>
</evidence>